<sequence>MDYEFSYSRDTGHFTIELPTEQDALARFLLDEFVLDQAGYHQLLRELQALGASGSWTYQGKSWSLFVEDSEVLVCHHSLLELEHEPLPDKLAGSDLVLDEDNLQAECGLQDLIRLVEQWQVFIAGQPSRLNGARR</sequence>
<dbReference type="Pfam" id="PF06062">
    <property type="entry name" value="UPF0231"/>
    <property type="match status" value="1"/>
</dbReference>
<comment type="caution">
    <text evidence="2">The sequence shown here is derived from an EMBL/GenBank/DDBJ whole genome shotgun (WGS) entry which is preliminary data.</text>
</comment>
<evidence type="ECO:0000256" key="1">
    <source>
        <dbReference type="ARBA" id="ARBA00005367"/>
    </source>
</evidence>
<dbReference type="Proteomes" id="UP001231616">
    <property type="component" value="Unassembled WGS sequence"/>
</dbReference>
<evidence type="ECO:0000313" key="2">
    <source>
        <dbReference type="EMBL" id="MDP4535397.1"/>
    </source>
</evidence>
<evidence type="ECO:0000313" key="3">
    <source>
        <dbReference type="Proteomes" id="UP001231616"/>
    </source>
</evidence>
<dbReference type="RefSeq" id="WP_305892667.1">
    <property type="nucleotide sequence ID" value="NZ_JAUZVZ010000005.1"/>
</dbReference>
<protein>
    <submittedName>
        <fullName evidence="2">YacL family protein</fullName>
    </submittedName>
</protein>
<name>A0ABT9GWG9_9GAMM</name>
<dbReference type="EMBL" id="JAUZVZ010000005">
    <property type="protein sequence ID" value="MDP4535397.1"/>
    <property type="molecule type" value="Genomic_DNA"/>
</dbReference>
<organism evidence="2 3">
    <name type="scientific">Alkalimonas collagenimarina</name>
    <dbReference type="NCBI Taxonomy" id="400390"/>
    <lineage>
        <taxon>Bacteria</taxon>
        <taxon>Pseudomonadati</taxon>
        <taxon>Pseudomonadota</taxon>
        <taxon>Gammaproteobacteria</taxon>
        <taxon>Alkalimonas</taxon>
    </lineage>
</organism>
<reference evidence="2 3" key="1">
    <citation type="submission" date="2023-08" db="EMBL/GenBank/DDBJ databases">
        <authorList>
            <person name="Joshi A."/>
            <person name="Thite S."/>
        </authorList>
    </citation>
    <scope>NUCLEOTIDE SEQUENCE [LARGE SCALE GENOMIC DNA]</scope>
    <source>
        <strain evidence="2 3">AC40</strain>
    </source>
</reference>
<dbReference type="InterPro" id="IPR008249">
    <property type="entry name" value="UPF0231"/>
</dbReference>
<accession>A0ABT9GWG9</accession>
<keyword evidence="3" id="KW-1185">Reference proteome</keyword>
<proteinExistence type="inferred from homology"/>
<gene>
    <name evidence="2" type="ORF">Q3O60_04240</name>
</gene>
<comment type="similarity">
    <text evidence="1">Belongs to the UPF0231 family.</text>
</comment>